<dbReference type="SMART" id="SM00028">
    <property type="entry name" value="TPR"/>
    <property type="match status" value="4"/>
</dbReference>
<evidence type="ECO:0000256" key="2">
    <source>
        <dbReference type="SAM" id="SignalP"/>
    </source>
</evidence>
<dbReference type="InterPro" id="IPR019734">
    <property type="entry name" value="TPR_rpt"/>
</dbReference>
<comment type="caution">
    <text evidence="3">The sequence shown here is derived from an EMBL/GenBank/DDBJ whole genome shotgun (WGS) entry which is preliminary data.</text>
</comment>
<feature type="repeat" description="TPR" evidence="1">
    <location>
        <begin position="29"/>
        <end position="62"/>
    </location>
</feature>
<dbReference type="SUPFAM" id="SSF48452">
    <property type="entry name" value="TPR-like"/>
    <property type="match status" value="1"/>
</dbReference>
<dbReference type="Pfam" id="PF14559">
    <property type="entry name" value="TPR_19"/>
    <property type="match status" value="1"/>
</dbReference>
<gene>
    <name evidence="3" type="ORF">IP91_03216</name>
</gene>
<feature type="chain" id="PRO_5021907888" evidence="2">
    <location>
        <begin position="22"/>
        <end position="390"/>
    </location>
</feature>
<feature type="signal peptide" evidence="2">
    <location>
        <begin position="1"/>
        <end position="21"/>
    </location>
</feature>
<dbReference type="EMBL" id="VLLB01000005">
    <property type="protein sequence ID" value="TWI64446.1"/>
    <property type="molecule type" value="Genomic_DNA"/>
</dbReference>
<dbReference type="AlphaFoldDB" id="A0A562R7U9"/>
<dbReference type="RefSeq" id="WP_145650090.1">
    <property type="nucleotide sequence ID" value="NZ_VLLB01000005.1"/>
</dbReference>
<evidence type="ECO:0000313" key="3">
    <source>
        <dbReference type="EMBL" id="TWI64446.1"/>
    </source>
</evidence>
<keyword evidence="1" id="KW-0802">TPR repeat</keyword>
<dbReference type="Gene3D" id="1.25.40.10">
    <property type="entry name" value="Tetratricopeptide repeat domain"/>
    <property type="match status" value="1"/>
</dbReference>
<accession>A0A562R7U9</accession>
<dbReference type="OrthoDB" id="8742479at2"/>
<dbReference type="PANTHER" id="PTHR12558">
    <property type="entry name" value="CELL DIVISION CYCLE 16,23,27"/>
    <property type="match status" value="1"/>
</dbReference>
<keyword evidence="4" id="KW-1185">Reference proteome</keyword>
<name>A0A562R7U9_9BURK</name>
<organism evidence="3 4">
    <name type="scientific">Pseudoduganella lurida</name>
    <dbReference type="NCBI Taxonomy" id="1036180"/>
    <lineage>
        <taxon>Bacteria</taxon>
        <taxon>Pseudomonadati</taxon>
        <taxon>Pseudomonadota</taxon>
        <taxon>Betaproteobacteria</taxon>
        <taxon>Burkholderiales</taxon>
        <taxon>Oxalobacteraceae</taxon>
        <taxon>Telluria group</taxon>
        <taxon>Pseudoduganella</taxon>
    </lineage>
</organism>
<sequence length="390" mass="42211">MLKPLIAGIVLAAAASSPARASLEGNPASRALVQEGFTLQSQGRNKEAFEKYQQAASADPAASIPLSSMADLLYNLIEGAKPELRQQIREQASAAAHAALQKAANDPIAQEVLRKLEDEGAAPAYVPKGAAAKALSDAETAFAQRDYVAARRLYDAALAADPQYSAAWVGAADCAYMQQQWGEAERLFRQATAADPRNAQAWRFLSDALVQQGKRQDAEDALLAAIAAHPAQKPNWDKLGGLRKATGAPPLTVVNLSRVPRTSIKDGKPHIELAQGTLDNKDAADGAVWLALAVFDANPQNTRASVTPYARELERWRKALQVADEIAENGGPRLQDPSLLAMQDLYHRNQLDAGILFLRYREAYRADLDAWLAAHPHGTREFVATWSLRP</sequence>
<proteinExistence type="predicted"/>
<dbReference type="PROSITE" id="PS50005">
    <property type="entry name" value="TPR"/>
    <property type="match status" value="1"/>
</dbReference>
<dbReference type="PANTHER" id="PTHR12558:SF13">
    <property type="entry name" value="CELL DIVISION CYCLE PROTEIN 27 HOMOLOG"/>
    <property type="match status" value="1"/>
</dbReference>
<protein>
    <submittedName>
        <fullName evidence="3">Tetratricopeptide repeat protein</fullName>
    </submittedName>
</protein>
<evidence type="ECO:0000256" key="1">
    <source>
        <dbReference type="PROSITE-ProRule" id="PRU00339"/>
    </source>
</evidence>
<dbReference type="Proteomes" id="UP000318431">
    <property type="component" value="Unassembled WGS sequence"/>
</dbReference>
<reference evidence="3 4" key="1">
    <citation type="journal article" date="2015" name="Stand. Genomic Sci.">
        <title>Genomic Encyclopedia of Bacterial and Archaeal Type Strains, Phase III: the genomes of soil and plant-associated and newly described type strains.</title>
        <authorList>
            <person name="Whitman W.B."/>
            <person name="Woyke T."/>
            <person name="Klenk H.P."/>
            <person name="Zhou Y."/>
            <person name="Lilburn T.G."/>
            <person name="Beck B.J."/>
            <person name="De Vos P."/>
            <person name="Vandamme P."/>
            <person name="Eisen J.A."/>
            <person name="Garrity G."/>
            <person name="Hugenholtz P."/>
            <person name="Kyrpides N.C."/>
        </authorList>
    </citation>
    <scope>NUCLEOTIDE SEQUENCE [LARGE SCALE GENOMIC DNA]</scope>
    <source>
        <strain evidence="3 4">CGMCC 1.10822</strain>
    </source>
</reference>
<keyword evidence="2" id="KW-0732">Signal</keyword>
<dbReference type="InterPro" id="IPR011990">
    <property type="entry name" value="TPR-like_helical_dom_sf"/>
</dbReference>
<evidence type="ECO:0000313" key="4">
    <source>
        <dbReference type="Proteomes" id="UP000318431"/>
    </source>
</evidence>